<dbReference type="EMBL" id="MU154672">
    <property type="protein sequence ID" value="KAF9489412.1"/>
    <property type="molecule type" value="Genomic_DNA"/>
</dbReference>
<protein>
    <submittedName>
        <fullName evidence="2">Uncharacterized protein</fullName>
    </submittedName>
</protein>
<organism evidence="2 3">
    <name type="scientific">Pleurotus eryngii</name>
    <name type="common">Boletus of the steppes</name>
    <dbReference type="NCBI Taxonomy" id="5323"/>
    <lineage>
        <taxon>Eukaryota</taxon>
        <taxon>Fungi</taxon>
        <taxon>Dikarya</taxon>
        <taxon>Basidiomycota</taxon>
        <taxon>Agaricomycotina</taxon>
        <taxon>Agaricomycetes</taxon>
        <taxon>Agaricomycetidae</taxon>
        <taxon>Agaricales</taxon>
        <taxon>Pleurotineae</taxon>
        <taxon>Pleurotaceae</taxon>
        <taxon>Pleurotus</taxon>
    </lineage>
</organism>
<accession>A0A9P6D397</accession>
<gene>
    <name evidence="2" type="ORF">BDN71DRAFT_1435420</name>
</gene>
<sequence length="101" mass="11251">MLPINNPWIHYTDTGGVEVLDDEEQITAPDETGWADSPVNEPDDPPCPWDNFPLETDNDTDDEANDNSDDEVEIILSHPADQPARSGCYEPPPFLEEVKDA</sequence>
<evidence type="ECO:0000256" key="1">
    <source>
        <dbReference type="SAM" id="MobiDB-lite"/>
    </source>
</evidence>
<evidence type="ECO:0000313" key="3">
    <source>
        <dbReference type="Proteomes" id="UP000807025"/>
    </source>
</evidence>
<comment type="caution">
    <text evidence="2">The sequence shown here is derived from an EMBL/GenBank/DDBJ whole genome shotgun (WGS) entry which is preliminary data.</text>
</comment>
<feature type="compositionally biased region" description="Acidic residues" evidence="1">
    <location>
        <begin position="56"/>
        <end position="73"/>
    </location>
</feature>
<dbReference type="AlphaFoldDB" id="A0A9P6D397"/>
<dbReference type="Proteomes" id="UP000807025">
    <property type="component" value="Unassembled WGS sequence"/>
</dbReference>
<proteinExistence type="predicted"/>
<keyword evidence="3" id="KW-1185">Reference proteome</keyword>
<name>A0A9P6D397_PLEER</name>
<feature type="region of interest" description="Disordered" evidence="1">
    <location>
        <begin position="25"/>
        <end position="101"/>
    </location>
</feature>
<reference evidence="2" key="1">
    <citation type="submission" date="2020-11" db="EMBL/GenBank/DDBJ databases">
        <authorList>
            <consortium name="DOE Joint Genome Institute"/>
            <person name="Ahrendt S."/>
            <person name="Riley R."/>
            <person name="Andreopoulos W."/>
            <person name="Labutti K."/>
            <person name="Pangilinan J."/>
            <person name="Ruiz-Duenas F.J."/>
            <person name="Barrasa J.M."/>
            <person name="Sanchez-Garcia M."/>
            <person name="Camarero S."/>
            <person name="Miyauchi S."/>
            <person name="Serrano A."/>
            <person name="Linde D."/>
            <person name="Babiker R."/>
            <person name="Drula E."/>
            <person name="Ayuso-Fernandez I."/>
            <person name="Pacheco R."/>
            <person name="Padilla G."/>
            <person name="Ferreira P."/>
            <person name="Barriuso J."/>
            <person name="Kellner H."/>
            <person name="Castanera R."/>
            <person name="Alfaro M."/>
            <person name="Ramirez L."/>
            <person name="Pisabarro A.G."/>
            <person name="Kuo A."/>
            <person name="Tritt A."/>
            <person name="Lipzen A."/>
            <person name="He G."/>
            <person name="Yan M."/>
            <person name="Ng V."/>
            <person name="Cullen D."/>
            <person name="Martin F."/>
            <person name="Rosso M.-N."/>
            <person name="Henrissat B."/>
            <person name="Hibbett D."/>
            <person name="Martinez A.T."/>
            <person name="Grigoriev I.V."/>
        </authorList>
    </citation>
    <scope>NUCLEOTIDE SEQUENCE</scope>
    <source>
        <strain evidence="2">ATCC 90797</strain>
    </source>
</reference>
<evidence type="ECO:0000313" key="2">
    <source>
        <dbReference type="EMBL" id="KAF9489412.1"/>
    </source>
</evidence>